<dbReference type="EMBL" id="KN817520">
    <property type="protein sequence ID" value="KJA28923.1"/>
    <property type="molecule type" value="Genomic_DNA"/>
</dbReference>
<protein>
    <submittedName>
        <fullName evidence="3">Uncharacterized protein</fullName>
    </submittedName>
</protein>
<dbReference type="InterPro" id="IPR023398">
    <property type="entry name" value="TIF_eIF4e-like"/>
</dbReference>
<feature type="compositionally biased region" description="Polar residues" evidence="2">
    <location>
        <begin position="294"/>
        <end position="303"/>
    </location>
</feature>
<comment type="similarity">
    <text evidence="1">Belongs to the UPF0696 family.</text>
</comment>
<dbReference type="AlphaFoldDB" id="A0A0D2MXU7"/>
<accession>A0A0D2MXU7</accession>
<dbReference type="Proteomes" id="UP000054270">
    <property type="component" value="Unassembled WGS sequence"/>
</dbReference>
<dbReference type="InterPro" id="IPR015034">
    <property type="entry name" value="Bles03"/>
</dbReference>
<sequence>MSVQNDDKLPASYKYAWTTRSDISLKDFLTKLALVTAWSLLPVVGVSWTTEFKPSMVQNDGSKPWIWVQGSASEQKIAGAEDKAKEEAAKLLKEVTEKVENIKNDDSIPVRSSKKTGAKSKKEVREQVQAEATEQLKKIATKHGYVCGKWLIFAPADKVDMIWSTIATSLVSGPLHSTSAFLAKVSTSSSDENSRGQHIICVYLPDVYDKPAVTQVMKVLLGKHGATLSGVKADLYTTIGIDSKHPSGIPSTIWKNNAVLSEQEAKDLKDSYFSELATRKSNAPSTEEAPVTNAEPQTAVTGTKSEKPTLKKKGPADPFGSDSDRSMKTKEQPEVVTKLDIEAKKLKLKPKLKKKVDDPFGSEEDDVPEKAKPAAVKSKRTQQSDDDDGEDRPKKKRAAGN</sequence>
<evidence type="ECO:0000313" key="4">
    <source>
        <dbReference type="Proteomes" id="UP000054270"/>
    </source>
</evidence>
<dbReference type="OrthoDB" id="10067381at2759"/>
<dbReference type="Gene3D" id="3.30.760.10">
    <property type="entry name" value="RNA Cap, Translation Initiation Factor Eif4e"/>
    <property type="match status" value="1"/>
</dbReference>
<keyword evidence="4" id="KW-1185">Reference proteome</keyword>
<dbReference type="Pfam" id="PF08939">
    <property type="entry name" value="Bles03"/>
    <property type="match status" value="1"/>
</dbReference>
<name>A0A0D2MXU7_HYPSF</name>
<gene>
    <name evidence="3" type="ORF">HYPSUDRAFT_197059</name>
</gene>
<feature type="region of interest" description="Disordered" evidence="2">
    <location>
        <begin position="104"/>
        <end position="125"/>
    </location>
</feature>
<dbReference type="OMA" id="KPWIWVQ"/>
<evidence type="ECO:0000256" key="1">
    <source>
        <dbReference type="ARBA" id="ARBA00010568"/>
    </source>
</evidence>
<reference evidence="4" key="1">
    <citation type="submission" date="2014-04" db="EMBL/GenBank/DDBJ databases">
        <title>Evolutionary Origins and Diversification of the Mycorrhizal Mutualists.</title>
        <authorList>
            <consortium name="DOE Joint Genome Institute"/>
            <consortium name="Mycorrhizal Genomics Consortium"/>
            <person name="Kohler A."/>
            <person name="Kuo A."/>
            <person name="Nagy L.G."/>
            <person name="Floudas D."/>
            <person name="Copeland A."/>
            <person name="Barry K.W."/>
            <person name="Cichocki N."/>
            <person name="Veneault-Fourrey C."/>
            <person name="LaButti K."/>
            <person name="Lindquist E.A."/>
            <person name="Lipzen A."/>
            <person name="Lundell T."/>
            <person name="Morin E."/>
            <person name="Murat C."/>
            <person name="Riley R."/>
            <person name="Ohm R."/>
            <person name="Sun H."/>
            <person name="Tunlid A."/>
            <person name="Henrissat B."/>
            <person name="Grigoriev I.V."/>
            <person name="Hibbett D.S."/>
            <person name="Martin F."/>
        </authorList>
    </citation>
    <scope>NUCLEOTIDE SEQUENCE [LARGE SCALE GENOMIC DNA]</scope>
    <source>
        <strain evidence="4">FD-334 SS-4</strain>
    </source>
</reference>
<dbReference type="SUPFAM" id="SSF55418">
    <property type="entry name" value="eIF4e-like"/>
    <property type="match status" value="1"/>
</dbReference>
<evidence type="ECO:0000256" key="2">
    <source>
        <dbReference type="SAM" id="MobiDB-lite"/>
    </source>
</evidence>
<feature type="region of interest" description="Disordered" evidence="2">
    <location>
        <begin position="279"/>
        <end position="401"/>
    </location>
</feature>
<dbReference type="PANTHER" id="PTHR31977">
    <property type="entry name" value="UPF0696 PROTEIN C11ORF68"/>
    <property type="match status" value="1"/>
</dbReference>
<organism evidence="3 4">
    <name type="scientific">Hypholoma sublateritium (strain FD-334 SS-4)</name>
    <dbReference type="NCBI Taxonomy" id="945553"/>
    <lineage>
        <taxon>Eukaryota</taxon>
        <taxon>Fungi</taxon>
        <taxon>Dikarya</taxon>
        <taxon>Basidiomycota</taxon>
        <taxon>Agaricomycotina</taxon>
        <taxon>Agaricomycetes</taxon>
        <taxon>Agaricomycetidae</taxon>
        <taxon>Agaricales</taxon>
        <taxon>Agaricineae</taxon>
        <taxon>Strophariaceae</taxon>
        <taxon>Hypholoma</taxon>
    </lineage>
</organism>
<feature type="compositionally biased region" description="Basic and acidic residues" evidence="2">
    <location>
        <begin position="322"/>
        <end position="345"/>
    </location>
</feature>
<evidence type="ECO:0000313" key="3">
    <source>
        <dbReference type="EMBL" id="KJA28923.1"/>
    </source>
</evidence>
<dbReference type="STRING" id="945553.A0A0D2MXU7"/>
<proteinExistence type="inferred from homology"/>
<dbReference type="PANTHER" id="PTHR31977:SF1">
    <property type="entry name" value="UPF0696 PROTEIN C11ORF68"/>
    <property type="match status" value="1"/>
</dbReference>